<dbReference type="PROSITE" id="PS50937">
    <property type="entry name" value="HTH_MERR_2"/>
    <property type="match status" value="1"/>
</dbReference>
<dbReference type="Pfam" id="PF13411">
    <property type="entry name" value="MerR_1"/>
    <property type="match status" value="1"/>
</dbReference>
<keyword evidence="1" id="KW-0238">DNA-binding</keyword>
<protein>
    <submittedName>
        <fullName evidence="3">MerR family transcriptional regulator</fullName>
    </submittedName>
</protein>
<dbReference type="GO" id="GO:0003677">
    <property type="term" value="F:DNA binding"/>
    <property type="evidence" value="ECO:0007669"/>
    <property type="project" value="UniProtKB-KW"/>
</dbReference>
<dbReference type="EMBL" id="BMMH01000002">
    <property type="protein sequence ID" value="GGL02003.1"/>
    <property type="molecule type" value="Genomic_DNA"/>
</dbReference>
<organism evidence="3 4">
    <name type="scientific">Nocardia jinanensis</name>
    <dbReference type="NCBI Taxonomy" id="382504"/>
    <lineage>
        <taxon>Bacteria</taxon>
        <taxon>Bacillati</taxon>
        <taxon>Actinomycetota</taxon>
        <taxon>Actinomycetes</taxon>
        <taxon>Mycobacteriales</taxon>
        <taxon>Nocardiaceae</taxon>
        <taxon>Nocardia</taxon>
    </lineage>
</organism>
<dbReference type="RefSeq" id="WP_229718655.1">
    <property type="nucleotide sequence ID" value="NZ_BMMH01000002.1"/>
</dbReference>
<dbReference type="Gene3D" id="1.10.1660.10">
    <property type="match status" value="1"/>
</dbReference>
<evidence type="ECO:0000259" key="2">
    <source>
        <dbReference type="PROSITE" id="PS50937"/>
    </source>
</evidence>
<dbReference type="SUPFAM" id="SSF46955">
    <property type="entry name" value="Putative DNA-binding domain"/>
    <property type="match status" value="1"/>
</dbReference>
<dbReference type="CDD" id="cd00592">
    <property type="entry name" value="HTH_MerR-like"/>
    <property type="match status" value="1"/>
</dbReference>
<dbReference type="PANTHER" id="PTHR30204:SF93">
    <property type="entry name" value="HTH MERR-TYPE DOMAIN-CONTAINING PROTEIN"/>
    <property type="match status" value="1"/>
</dbReference>
<evidence type="ECO:0000313" key="3">
    <source>
        <dbReference type="EMBL" id="GGL02003.1"/>
    </source>
</evidence>
<reference evidence="3" key="1">
    <citation type="journal article" date="2014" name="Int. J. Syst. Evol. Microbiol.">
        <title>Complete genome sequence of Corynebacterium casei LMG S-19264T (=DSM 44701T), isolated from a smear-ripened cheese.</title>
        <authorList>
            <consortium name="US DOE Joint Genome Institute (JGI-PGF)"/>
            <person name="Walter F."/>
            <person name="Albersmeier A."/>
            <person name="Kalinowski J."/>
            <person name="Ruckert C."/>
        </authorList>
    </citation>
    <scope>NUCLEOTIDE SEQUENCE</scope>
    <source>
        <strain evidence="3">CGMCC 4.3508</strain>
    </source>
</reference>
<dbReference type="SMART" id="SM00422">
    <property type="entry name" value="HTH_MERR"/>
    <property type="match status" value="1"/>
</dbReference>
<feature type="domain" description="HTH merR-type" evidence="2">
    <location>
        <begin position="10"/>
        <end position="78"/>
    </location>
</feature>
<evidence type="ECO:0000256" key="1">
    <source>
        <dbReference type="ARBA" id="ARBA00023125"/>
    </source>
</evidence>
<accession>A0A917RDH7</accession>
<keyword evidence="4" id="KW-1185">Reference proteome</keyword>
<name>A0A917RDH7_9NOCA</name>
<dbReference type="GO" id="GO:0003700">
    <property type="term" value="F:DNA-binding transcription factor activity"/>
    <property type="evidence" value="ECO:0007669"/>
    <property type="project" value="InterPro"/>
</dbReference>
<dbReference type="InterPro" id="IPR009061">
    <property type="entry name" value="DNA-bd_dom_put_sf"/>
</dbReference>
<dbReference type="PANTHER" id="PTHR30204">
    <property type="entry name" value="REDOX-CYCLING DRUG-SENSING TRANSCRIPTIONAL ACTIVATOR SOXR"/>
    <property type="match status" value="1"/>
</dbReference>
<evidence type="ECO:0000313" key="4">
    <source>
        <dbReference type="Proteomes" id="UP000638263"/>
    </source>
</evidence>
<proteinExistence type="predicted"/>
<comment type="caution">
    <text evidence="3">The sequence shown here is derived from an EMBL/GenBank/DDBJ whole genome shotgun (WGS) entry which is preliminary data.</text>
</comment>
<gene>
    <name evidence="3" type="ORF">GCM10011588_15930</name>
</gene>
<dbReference type="PRINTS" id="PR00040">
    <property type="entry name" value="HTHMERR"/>
</dbReference>
<reference evidence="3" key="2">
    <citation type="submission" date="2020-09" db="EMBL/GenBank/DDBJ databases">
        <authorList>
            <person name="Sun Q."/>
            <person name="Zhou Y."/>
        </authorList>
    </citation>
    <scope>NUCLEOTIDE SEQUENCE</scope>
    <source>
        <strain evidence="3">CGMCC 4.3508</strain>
    </source>
</reference>
<sequence>MVYITDLRGAVSIGEASRRTGVPVRTIRFYCDEGILVAHRSSGGHRVFTADALARLTLIRRLRTVGLGLSDIAGVLDDEGTTRDTVARERASVEAELDALAWRHAVLRALEGASDGERPDVLARLAGVAERGVARDVLVTFWRRILATMPPGLFDDFVEMDIPPVPAVPTAGHVLAVAELTALARTPEVAHEVSRRLWLSDRGSVRDERALIVELAAAYGQAGQRVFAGDDPEPGPELDLFVAAHASARGYRDSPAFRHRLAIAGVGHPAVARYWALTAEALGTRNTTGATENWLHTALTLSLEPEGS</sequence>
<dbReference type="AlphaFoldDB" id="A0A917RDH7"/>
<dbReference type="InterPro" id="IPR047057">
    <property type="entry name" value="MerR_fam"/>
</dbReference>
<dbReference type="InterPro" id="IPR000551">
    <property type="entry name" value="MerR-type_HTH_dom"/>
</dbReference>
<dbReference type="Proteomes" id="UP000638263">
    <property type="component" value="Unassembled WGS sequence"/>
</dbReference>